<evidence type="ECO:0000256" key="1">
    <source>
        <dbReference type="ARBA" id="ARBA00001947"/>
    </source>
</evidence>
<comment type="caution">
    <text evidence="7">The sequence shown here is derived from an EMBL/GenBank/DDBJ whole genome shotgun (WGS) entry which is preliminary data.</text>
</comment>
<dbReference type="CDD" id="cd07363">
    <property type="entry name" value="45_DOPA_Dioxygenase"/>
    <property type="match status" value="1"/>
</dbReference>
<evidence type="ECO:0000256" key="4">
    <source>
        <dbReference type="ARBA" id="ARBA00022833"/>
    </source>
</evidence>
<dbReference type="EMBL" id="JBBMQO010000003">
    <property type="protein sequence ID" value="MEM5501263.1"/>
    <property type="molecule type" value="Genomic_DNA"/>
</dbReference>
<gene>
    <name evidence="7" type="ORF">WNY59_06635</name>
</gene>
<protein>
    <submittedName>
        <fullName evidence="7">Class III extradiol ring-cleavage dioxygenase</fullName>
        <ecNumber evidence="7">1.13.-.-</ecNumber>
    </submittedName>
</protein>
<dbReference type="SUPFAM" id="SSF53213">
    <property type="entry name" value="LigB-like"/>
    <property type="match status" value="1"/>
</dbReference>
<dbReference type="RefSeq" id="WP_342847800.1">
    <property type="nucleotide sequence ID" value="NZ_JBBMQO010000003.1"/>
</dbReference>
<dbReference type="GO" id="GO:0051213">
    <property type="term" value="F:dioxygenase activity"/>
    <property type="evidence" value="ECO:0007669"/>
    <property type="project" value="UniProtKB-KW"/>
</dbReference>
<dbReference type="InterPro" id="IPR004183">
    <property type="entry name" value="Xdiol_dOase_suB"/>
</dbReference>
<reference evidence="7 8" key="1">
    <citation type="submission" date="2024-03" db="EMBL/GenBank/DDBJ databases">
        <title>Community enrichment and isolation of bacterial strains for fucoidan degradation.</title>
        <authorList>
            <person name="Sichert A."/>
        </authorList>
    </citation>
    <scope>NUCLEOTIDE SEQUENCE [LARGE SCALE GENOMIC DNA]</scope>
    <source>
        <strain evidence="7 8">AS62</strain>
    </source>
</reference>
<evidence type="ECO:0000256" key="3">
    <source>
        <dbReference type="ARBA" id="ARBA00022723"/>
    </source>
</evidence>
<name>A0ABU9T550_9HYPH</name>
<comment type="similarity">
    <text evidence="2">Belongs to the DODA-type extradiol aromatic ring-opening dioxygenase family.</text>
</comment>
<dbReference type="InterPro" id="IPR014436">
    <property type="entry name" value="Extradiol_dOase_DODA"/>
</dbReference>
<keyword evidence="8" id="KW-1185">Reference proteome</keyword>
<keyword evidence="5 7" id="KW-0560">Oxidoreductase</keyword>
<evidence type="ECO:0000256" key="2">
    <source>
        <dbReference type="ARBA" id="ARBA00007581"/>
    </source>
</evidence>
<dbReference type="Pfam" id="PF02900">
    <property type="entry name" value="LigB"/>
    <property type="match status" value="1"/>
</dbReference>
<keyword evidence="4" id="KW-0862">Zinc</keyword>
<accession>A0ABU9T550</accession>
<feature type="domain" description="Extradiol ring-cleavage dioxygenase class III enzyme subunit B" evidence="6">
    <location>
        <begin position="35"/>
        <end position="254"/>
    </location>
</feature>
<dbReference type="PANTHER" id="PTHR30096:SF0">
    <property type="entry name" value="4,5-DOPA DIOXYGENASE EXTRADIOL-LIKE PROTEIN"/>
    <property type="match status" value="1"/>
</dbReference>
<dbReference type="Gene3D" id="3.40.830.10">
    <property type="entry name" value="LigB-like"/>
    <property type="match status" value="1"/>
</dbReference>
<sequence>MPNTYPDALFISHGAPDLVLADTAAARFLKEFGANAAKPKAYVVASAHFEADQVLLSGDAAPEMIYDFGGFDRRLNAMVYAAPGLPSLASDMAQALMEAGYDAQAIENRGFDHGTWVPMMLLNEAADVPIVQISVAPNRDARWHFELGKTLRAALSDNIAIIGSGSFTHNLRAVFGANGLADRNAIAPAWVTEFENWMSERLESGDIEALLDYRNQAPYAEENHPTEEHIAPLFVALGAGRSGKAVMLHESHEFGALAMNAFAFN</sequence>
<keyword evidence="7" id="KW-0223">Dioxygenase</keyword>
<organism evidence="7 8">
    <name type="scientific">Ahrensia kielensis</name>
    <dbReference type="NCBI Taxonomy" id="76980"/>
    <lineage>
        <taxon>Bacteria</taxon>
        <taxon>Pseudomonadati</taxon>
        <taxon>Pseudomonadota</taxon>
        <taxon>Alphaproteobacteria</taxon>
        <taxon>Hyphomicrobiales</taxon>
        <taxon>Ahrensiaceae</taxon>
        <taxon>Ahrensia</taxon>
    </lineage>
</organism>
<keyword evidence="3" id="KW-0479">Metal-binding</keyword>
<evidence type="ECO:0000313" key="8">
    <source>
        <dbReference type="Proteomes" id="UP001477870"/>
    </source>
</evidence>
<dbReference type="EC" id="1.13.-.-" evidence="7"/>
<dbReference type="PIRSF" id="PIRSF006157">
    <property type="entry name" value="Doxgns_DODA"/>
    <property type="match status" value="1"/>
</dbReference>
<evidence type="ECO:0000256" key="5">
    <source>
        <dbReference type="ARBA" id="ARBA00023002"/>
    </source>
</evidence>
<comment type="cofactor">
    <cofactor evidence="1">
        <name>Zn(2+)</name>
        <dbReference type="ChEBI" id="CHEBI:29105"/>
    </cofactor>
</comment>
<evidence type="ECO:0000313" key="7">
    <source>
        <dbReference type="EMBL" id="MEM5501263.1"/>
    </source>
</evidence>
<dbReference type="Proteomes" id="UP001477870">
    <property type="component" value="Unassembled WGS sequence"/>
</dbReference>
<dbReference type="PANTHER" id="PTHR30096">
    <property type="entry name" value="4,5-DOPA DIOXYGENASE EXTRADIOL-LIKE PROTEIN"/>
    <property type="match status" value="1"/>
</dbReference>
<evidence type="ECO:0000259" key="6">
    <source>
        <dbReference type="Pfam" id="PF02900"/>
    </source>
</evidence>
<proteinExistence type="inferred from homology"/>